<dbReference type="RefSeq" id="WP_204696954.1">
    <property type="nucleotide sequence ID" value="NZ_JAFBEC010000004.1"/>
</dbReference>
<reference evidence="2 3" key="1">
    <citation type="submission" date="2021-01" db="EMBL/GenBank/DDBJ databases">
        <title>Genomic Encyclopedia of Type Strains, Phase IV (KMG-IV): sequencing the most valuable type-strain genomes for metagenomic binning, comparative biology and taxonomic classification.</title>
        <authorList>
            <person name="Goeker M."/>
        </authorList>
    </citation>
    <scope>NUCLEOTIDE SEQUENCE [LARGE SCALE GENOMIC DNA]</scope>
    <source>
        <strain evidence="2 3">DSM 25540</strain>
    </source>
</reference>
<comment type="caution">
    <text evidence="2">The sequence shown here is derived from an EMBL/GenBank/DDBJ whole genome shotgun (WGS) entry which is preliminary data.</text>
</comment>
<evidence type="ECO:0000313" key="3">
    <source>
        <dbReference type="Proteomes" id="UP000741863"/>
    </source>
</evidence>
<name>A0ABS2PB34_9BACL</name>
<dbReference type="PANTHER" id="PTHR38032">
    <property type="entry name" value="POLYMERASE-RELATED"/>
    <property type="match status" value="1"/>
</dbReference>
<keyword evidence="3" id="KW-1185">Reference proteome</keyword>
<dbReference type="Pfam" id="PF03961">
    <property type="entry name" value="FapA"/>
    <property type="match status" value="1"/>
</dbReference>
<organism evidence="2 3">
    <name type="scientific">Geomicrobium sediminis</name>
    <dbReference type="NCBI Taxonomy" id="1347788"/>
    <lineage>
        <taxon>Bacteria</taxon>
        <taxon>Bacillati</taxon>
        <taxon>Bacillota</taxon>
        <taxon>Bacilli</taxon>
        <taxon>Bacillales</taxon>
        <taxon>Geomicrobium</taxon>
    </lineage>
</organism>
<dbReference type="PANTHER" id="PTHR38032:SF1">
    <property type="entry name" value="RNA-BINDING PROTEIN KHPB N-TERMINAL DOMAIN-CONTAINING PROTEIN"/>
    <property type="match status" value="1"/>
</dbReference>
<accession>A0ABS2PB34</accession>
<proteinExistence type="predicted"/>
<dbReference type="Proteomes" id="UP000741863">
    <property type="component" value="Unassembled WGS sequence"/>
</dbReference>
<dbReference type="InterPro" id="IPR046866">
    <property type="entry name" value="FapA_N"/>
</dbReference>
<evidence type="ECO:0000259" key="1">
    <source>
        <dbReference type="Pfam" id="PF20250"/>
    </source>
</evidence>
<protein>
    <submittedName>
        <fullName evidence="2">Uncharacterized protein (DUF342 family)</fullName>
    </submittedName>
</protein>
<dbReference type="Pfam" id="PF20250">
    <property type="entry name" value="FapA_N"/>
    <property type="match status" value="1"/>
</dbReference>
<feature type="domain" description="Flagellar Assembly Protein A N-terminal region" evidence="1">
    <location>
        <begin position="8"/>
        <end position="173"/>
    </location>
</feature>
<dbReference type="InterPro" id="IPR046865">
    <property type="entry name" value="FapA_b_solenoid"/>
</dbReference>
<gene>
    <name evidence="2" type="ORF">JOD17_001709</name>
</gene>
<evidence type="ECO:0000313" key="2">
    <source>
        <dbReference type="EMBL" id="MBM7632615.1"/>
    </source>
</evidence>
<dbReference type="EMBL" id="JAFBEC010000004">
    <property type="protein sequence ID" value="MBM7632615.1"/>
    <property type="molecule type" value="Genomic_DNA"/>
</dbReference>
<dbReference type="InterPro" id="IPR005646">
    <property type="entry name" value="FapA"/>
</dbReference>
<sequence>MKPEDCLRLQMSDDQMTASCYKTATINEQTTFTRSEILLFLEKSNINFGVKEDVLQKLTEQPRLVSFPLVLAEGTKPTKGEAAYLLPVEQQQGDQIDERLPKNLRNVTVIPMAVQGEVIGKKIAATRGAEGKTVTGRVLPGMVGHDFVLRNGKNTTVQDNKIIASVSGQMSIEGKRIHVFPVYEVNGDLSLETGNIAFNGNVVIRGSVPAGYEIKADGDVRVTGIVEGATIQAGGSVYIGKGIAAQGKGSVTAEYDVQCEYINQGVVTAGNNIMVTQSIIHSRVDAGHSLFCYKGRGNVIGGKCSAGRYIHVRESGNQLNTPTSLYIGLSEQRLTKEIQSKEMIKAGKSELAKLQKLKTALAAKELKQGSLDVKDRVLLLRIRSSIEDWLTKIYLAHDKVSEIEEQDHVYNDSVRIVVDKLTHMNTVAHFGKYRRSVTKDRKSVTFRLHDGEIVIQT</sequence>